<proteinExistence type="predicted"/>
<accession>A0ABP8LJ12</accession>
<dbReference type="EMBL" id="BAABEY010000001">
    <property type="protein sequence ID" value="GAA4430639.1"/>
    <property type="molecule type" value="Genomic_DNA"/>
</dbReference>
<dbReference type="Proteomes" id="UP001501508">
    <property type="component" value="Unassembled WGS sequence"/>
</dbReference>
<dbReference type="RefSeq" id="WP_345025933.1">
    <property type="nucleotide sequence ID" value="NZ_BAABEY010000001.1"/>
</dbReference>
<evidence type="ECO:0000313" key="1">
    <source>
        <dbReference type="EMBL" id="GAA4430639.1"/>
    </source>
</evidence>
<sequence>MVNWNIFESLPGSQEYNFEILSRSLVWLAYSRYGSFRAKLNQPGVEFDLKLDTECSLGKPAQHFGWQCRWYGIASGTDIGKTRRGKIKDALEKTIEDIHGLTDWVLWTRHTLTKSDQEWFYSLSDTIKLHLWSSHESEILLNTEAEQLKQTYFGELILRPEQLATLHEHSVAPIKKRWFPEVHQKVDAERSVLRMLGRTAAWDELTEVSTNIMALHKEMRLSIATVPAALKEMTGEFLSCMESYAEKLKVIFKMLDGGEFIHLKQSFPIELRQQLQQLAGLPRKLRGARLQIALIATNAMADLKEADRLLSKTKKFLETRLVGIVADAGCGKTQLSATLTTPQDSRPAGILLLGRFLKHGGSLDDLASRIVINGKPVSSMQGLLAALNSVGERAKCILPLVIDGLNEAEDPMEWKLHLSSLKVILDQYPNILVICTLRSGSRRGDRESDYEYDSEQAKRHPFVEQCLPDYTLTFEIPDFGDDIGDAMDRYFEHFKIEAQPNLVYNYFLRHPLTLRIFCEVCNPTREKPVGMEAVPRSLASLFEKYVELAAARIEELSPYHCRYRQADITAYLDKFGQALWETHSREVPQEQFREDIKDRSNWDNSAVNFMEQEGLLLRMPGNLPYQYQITPTYDLLGGYLIAKYIISKNGRDTIESWIKNETTAKALDNNYETQHPLRDDIIWFLTALLPQYHHIQFWEVVDNNLRDEALELAILLEPKYLDTQTTVAVAESIKKSEPNLNKYLGRLYPIRVTERHPLNVLFVDQVLSSLEVGKRDLIWSEWLRRNQPRFESDLDGIISTWSAEVQKRIPTDNLMARWIMWMLTSTSHRMRHKATLALYWYGRGAAKQLFDLAISSLSVNDPYIPERMLAASYGAAMARACDPDNSEFCNDVLPNFARQIYELMFSLNAESLSTHILILDYARGIIELAESRNAALFSPEELNEIYKTPKPSQGDKSIRKYHKETERGQSPFRMDFENYVIGRLVPGRRNYDYGHEGYKDVRSKILWRIFDLGWSFKAFETVERSIENVRNSYRHEDSDIDKTDRYGKKYSWIAYFEQKGLIEQSNEEDEDIYLDRRESDADIDPSFPYPLRADRIIDMDTLGSPDIPPQEWVKSGEIPDLGIYLQQETLGGLSGPWVLLDGHLGQKDERRGRSMFGFFRAFFVAKDQQAELVSLLEKQRLGGRWLPEKYEESCAFAGEVPWSSHFADQQPNELRFVVAEITVEEPEEVDRFYLNEIAVELSFFDKLRLSVIDFSSDEDDERLELSDEDFGKLEIRKETVMVKRVQQQTRDITVIQPVCDLGTPGKTLFEEFTGGSTLNKKLIQMLDLTTIPQGRDLRNSSSEQVTFQNFYAKNSSKNNERLFFLRKDLLDSLLDQLGMSLVWAVWGERKLSLGQFEMWDRRNPGEDQAYADFQQIHVYS</sequence>
<protein>
    <recommendedName>
        <fullName evidence="3">NACHT domain-containing protein</fullName>
    </recommendedName>
</protein>
<name>A0ABP8LJ12_9BACT</name>
<evidence type="ECO:0008006" key="3">
    <source>
        <dbReference type="Google" id="ProtNLM"/>
    </source>
</evidence>
<comment type="caution">
    <text evidence="1">The sequence shown here is derived from an EMBL/GenBank/DDBJ whole genome shotgun (WGS) entry which is preliminary data.</text>
</comment>
<evidence type="ECO:0000313" key="2">
    <source>
        <dbReference type="Proteomes" id="UP001501508"/>
    </source>
</evidence>
<keyword evidence="2" id="KW-1185">Reference proteome</keyword>
<reference evidence="2" key="1">
    <citation type="journal article" date="2019" name="Int. J. Syst. Evol. Microbiol.">
        <title>The Global Catalogue of Microorganisms (GCM) 10K type strain sequencing project: providing services to taxonomists for standard genome sequencing and annotation.</title>
        <authorList>
            <consortium name="The Broad Institute Genomics Platform"/>
            <consortium name="The Broad Institute Genome Sequencing Center for Infectious Disease"/>
            <person name="Wu L."/>
            <person name="Ma J."/>
        </authorList>
    </citation>
    <scope>NUCLEOTIDE SEQUENCE [LARGE SCALE GENOMIC DNA]</scope>
    <source>
        <strain evidence="2">JCM 31920</strain>
    </source>
</reference>
<organism evidence="1 2">
    <name type="scientific">Ravibacter arvi</name>
    <dbReference type="NCBI Taxonomy" id="2051041"/>
    <lineage>
        <taxon>Bacteria</taxon>
        <taxon>Pseudomonadati</taxon>
        <taxon>Bacteroidota</taxon>
        <taxon>Cytophagia</taxon>
        <taxon>Cytophagales</taxon>
        <taxon>Spirosomataceae</taxon>
        <taxon>Ravibacter</taxon>
    </lineage>
</organism>
<gene>
    <name evidence="1" type="ORF">GCM10023091_00160</name>
</gene>